<feature type="region of interest" description="Disordered" evidence="1">
    <location>
        <begin position="1"/>
        <end position="124"/>
    </location>
</feature>
<gene>
    <name evidence="2" type="ORF">STAS_17825</name>
</gene>
<evidence type="ECO:0000256" key="1">
    <source>
        <dbReference type="SAM" id="MobiDB-lite"/>
    </source>
</evidence>
<evidence type="ECO:0000313" key="2">
    <source>
        <dbReference type="EMBL" id="GER41119.1"/>
    </source>
</evidence>
<accession>A0A5A7Q787</accession>
<organism evidence="2 3">
    <name type="scientific">Striga asiatica</name>
    <name type="common">Asiatic witchweed</name>
    <name type="synonym">Buchnera asiatica</name>
    <dbReference type="NCBI Taxonomy" id="4170"/>
    <lineage>
        <taxon>Eukaryota</taxon>
        <taxon>Viridiplantae</taxon>
        <taxon>Streptophyta</taxon>
        <taxon>Embryophyta</taxon>
        <taxon>Tracheophyta</taxon>
        <taxon>Spermatophyta</taxon>
        <taxon>Magnoliopsida</taxon>
        <taxon>eudicotyledons</taxon>
        <taxon>Gunneridae</taxon>
        <taxon>Pentapetalae</taxon>
        <taxon>asterids</taxon>
        <taxon>lamiids</taxon>
        <taxon>Lamiales</taxon>
        <taxon>Orobanchaceae</taxon>
        <taxon>Buchnereae</taxon>
        <taxon>Striga</taxon>
    </lineage>
</organism>
<dbReference type="AlphaFoldDB" id="A0A5A7Q787"/>
<dbReference type="Proteomes" id="UP000325081">
    <property type="component" value="Unassembled WGS sequence"/>
</dbReference>
<sequence length="124" mass="14906">MSTYNFRIYRQLHRAPPQSDTVHRSAPADTRERQCQSTPFKADHASQIRRRRRPRPVGEYELSRRRRRPRPAGEYELSRRRRRPRPAEKKSFPAGEDDLVPPANLRRPPSPWIQSCHQKSDWRR</sequence>
<protein>
    <submittedName>
        <fullName evidence="2">DNA translocase FtsK</fullName>
    </submittedName>
</protein>
<keyword evidence="3" id="KW-1185">Reference proteome</keyword>
<comment type="caution">
    <text evidence="2">The sequence shown here is derived from an EMBL/GenBank/DDBJ whole genome shotgun (WGS) entry which is preliminary data.</text>
</comment>
<evidence type="ECO:0000313" key="3">
    <source>
        <dbReference type="Proteomes" id="UP000325081"/>
    </source>
</evidence>
<dbReference type="EMBL" id="BKCP01006071">
    <property type="protein sequence ID" value="GER41119.1"/>
    <property type="molecule type" value="Genomic_DNA"/>
</dbReference>
<name>A0A5A7Q787_STRAF</name>
<proteinExistence type="predicted"/>
<reference evidence="3" key="1">
    <citation type="journal article" date="2019" name="Curr. Biol.">
        <title>Genome Sequence of Striga asiatica Provides Insight into the Evolution of Plant Parasitism.</title>
        <authorList>
            <person name="Yoshida S."/>
            <person name="Kim S."/>
            <person name="Wafula E.K."/>
            <person name="Tanskanen J."/>
            <person name="Kim Y.M."/>
            <person name="Honaas L."/>
            <person name="Yang Z."/>
            <person name="Spallek T."/>
            <person name="Conn C.E."/>
            <person name="Ichihashi Y."/>
            <person name="Cheong K."/>
            <person name="Cui S."/>
            <person name="Der J.P."/>
            <person name="Gundlach H."/>
            <person name="Jiao Y."/>
            <person name="Hori C."/>
            <person name="Ishida J.K."/>
            <person name="Kasahara H."/>
            <person name="Kiba T."/>
            <person name="Kim M.S."/>
            <person name="Koo N."/>
            <person name="Laohavisit A."/>
            <person name="Lee Y.H."/>
            <person name="Lumba S."/>
            <person name="McCourt P."/>
            <person name="Mortimer J.C."/>
            <person name="Mutuku J.M."/>
            <person name="Nomura T."/>
            <person name="Sasaki-Sekimoto Y."/>
            <person name="Seto Y."/>
            <person name="Wang Y."/>
            <person name="Wakatake T."/>
            <person name="Sakakibara H."/>
            <person name="Demura T."/>
            <person name="Yamaguchi S."/>
            <person name="Yoneyama K."/>
            <person name="Manabe R.I."/>
            <person name="Nelson D.C."/>
            <person name="Schulman A.H."/>
            <person name="Timko M.P."/>
            <person name="dePamphilis C.W."/>
            <person name="Choi D."/>
            <person name="Shirasu K."/>
        </authorList>
    </citation>
    <scope>NUCLEOTIDE SEQUENCE [LARGE SCALE GENOMIC DNA]</scope>
    <source>
        <strain evidence="3">cv. UVA1</strain>
    </source>
</reference>